<sequence>MANSTNQGRKSKSPLDDKTTIDDLHSIPLASLLDGYEELCGLNMWLELSKLASTALNRDDHSAHRAYKLLATLCSMRMSSDDPADTWHPRWQDAENKMLTPQDIKSDYNSLLSDIVNFINNLALKGRIADIVWSNDRKEYKCGIEAVKAYSNIVLEHISKKCDTDNFTKLFELMNLLQRALCINGTMGKRDHIPSYLAKAFEQFYIFSYQKCIYVAFSRIGELAIGYKIKTWQEVADDSENLVNRGSINDYPEARKKVWALAAQCHLKNKNTEGRRHCLEEYSNETLRMCEQVSSYAAKASWVRQAITELQIAGGFQDKIDILRVKLRDLQLASLSEMFQYDMPCDLSEEYNETINQFTNIFLPEILYCFAILSKSPTIESLKEEILNNNSSGISFLFPTSIYLDQEGKPVAKTCSHSSEQEPKNEWLKSNSIIHMSSLRYFIVESRIKPARHATMLQYAVELRHFDVIVSLSSFVPFGHEHLFSLGFSRLFQGDLASAAYILIPQLENTLRHVLFCSGRDSFKFSDGGLQEDRSLSGLLENKRSDLLEIFGEDIVHEIDMLFHYKAGPSLRHKVAHGKLSAGDCYQPDCIYACWFIYRLICLPILHCWKDQVIPQIEMTL</sequence>
<evidence type="ECO:0000313" key="3">
    <source>
        <dbReference type="EMBL" id="SQC92062.1"/>
    </source>
</evidence>
<proteinExistence type="predicted"/>
<dbReference type="Proteomes" id="UP000217979">
    <property type="component" value="Plasmid unnamed"/>
</dbReference>
<dbReference type="EMBL" id="CP023526">
    <property type="protein sequence ID" value="ATF95500.1"/>
    <property type="molecule type" value="Genomic_DNA"/>
</dbReference>
<protein>
    <recommendedName>
        <fullName evidence="1">DUF7380 domain-containing protein</fullName>
    </recommendedName>
</protein>
<reference evidence="2 4" key="1">
    <citation type="submission" date="2017-09" db="EMBL/GenBank/DDBJ databases">
        <title>FDA dAtabase for Regulatory Grade micrObial Sequences (FDA-ARGOS): Supporting development and validation of Infectious Disease Dx tests.</title>
        <authorList>
            <person name="Minogue T."/>
            <person name="Wolcott M."/>
            <person name="Wasieloski L."/>
            <person name="Aguilar W."/>
            <person name="Moore D."/>
            <person name="Tallon L."/>
            <person name="Sadzewicz L."/>
            <person name="Ott S."/>
            <person name="Zhao X."/>
            <person name="Nagaraj S."/>
            <person name="Vavikolanu K."/>
            <person name="Aluvathingal J."/>
            <person name="Nadendla S."/>
            <person name="Sichtig H."/>
        </authorList>
    </citation>
    <scope>NUCLEOTIDE SEQUENCE [LARGE SCALE GENOMIC DNA]</scope>
    <source>
        <strain evidence="2 4">FDAARGOS_392</strain>
        <plasmid evidence="4">Plasmid unnamed</plasmid>
        <plasmid evidence="2">unnamed</plasmid>
    </source>
</reference>
<feature type="domain" description="DUF7380" evidence="1">
    <location>
        <begin position="16"/>
        <end position="194"/>
    </location>
</feature>
<gene>
    <name evidence="2" type="ORF">CO704_25860</name>
    <name evidence="3" type="ORF">NCTC12120_05248</name>
</gene>
<evidence type="ECO:0000313" key="2">
    <source>
        <dbReference type="EMBL" id="ATF95500.1"/>
    </source>
</evidence>
<keyword evidence="2" id="KW-0614">Plasmid</keyword>
<dbReference type="Proteomes" id="UP000251197">
    <property type="component" value="Unassembled WGS sequence"/>
</dbReference>
<evidence type="ECO:0000259" key="1">
    <source>
        <dbReference type="Pfam" id="PF24098"/>
    </source>
</evidence>
<evidence type="ECO:0000313" key="4">
    <source>
        <dbReference type="Proteomes" id="UP000217979"/>
    </source>
</evidence>
<accession>A0A291E615</accession>
<reference evidence="3 5" key="2">
    <citation type="submission" date="2018-06" db="EMBL/GenBank/DDBJ databases">
        <authorList>
            <consortium name="Pathogen Informatics"/>
            <person name="Doyle S."/>
        </authorList>
    </citation>
    <scope>NUCLEOTIDE SEQUENCE [LARGE SCALE GENOMIC DNA]</scope>
    <source>
        <strain evidence="3 5">NCTC12120</strain>
    </source>
</reference>
<dbReference type="Pfam" id="PF24098">
    <property type="entry name" value="DUF7380"/>
    <property type="match status" value="1"/>
</dbReference>
<evidence type="ECO:0000313" key="5">
    <source>
        <dbReference type="Proteomes" id="UP000251197"/>
    </source>
</evidence>
<geneLocation type="plasmid" evidence="2">
    <name>unnamed</name>
</geneLocation>
<name>A0A291E615_9ENTR</name>
<dbReference type="RefSeq" id="WP_061279146.1">
    <property type="nucleotide sequence ID" value="NZ_CP023526.1"/>
</dbReference>
<organism evidence="2 4">
    <name type="scientific">Cedecea neteri</name>
    <dbReference type="NCBI Taxonomy" id="158822"/>
    <lineage>
        <taxon>Bacteria</taxon>
        <taxon>Pseudomonadati</taxon>
        <taxon>Pseudomonadota</taxon>
        <taxon>Gammaproteobacteria</taxon>
        <taxon>Enterobacterales</taxon>
        <taxon>Enterobacteriaceae</taxon>
        <taxon>Cedecea</taxon>
    </lineage>
</organism>
<dbReference type="EMBL" id="UAVU01000009">
    <property type="protein sequence ID" value="SQC92062.1"/>
    <property type="molecule type" value="Genomic_DNA"/>
</dbReference>
<dbReference type="AlphaFoldDB" id="A0A291E615"/>
<dbReference type="InterPro" id="IPR055804">
    <property type="entry name" value="DUF7380"/>
</dbReference>